<comment type="caution">
    <text evidence="1">The sequence shown here is derived from an EMBL/GenBank/DDBJ whole genome shotgun (WGS) entry which is preliminary data.</text>
</comment>
<dbReference type="Proteomes" id="UP001164250">
    <property type="component" value="Chromosome 15"/>
</dbReference>
<dbReference type="EMBL" id="CM047910">
    <property type="protein sequence ID" value="KAJ0075853.1"/>
    <property type="molecule type" value="Genomic_DNA"/>
</dbReference>
<keyword evidence="2" id="KW-1185">Reference proteome</keyword>
<protein>
    <submittedName>
        <fullName evidence="1">Uncharacterized protein</fullName>
    </submittedName>
</protein>
<organism evidence="1 2">
    <name type="scientific">Pistacia atlantica</name>
    <dbReference type="NCBI Taxonomy" id="434234"/>
    <lineage>
        <taxon>Eukaryota</taxon>
        <taxon>Viridiplantae</taxon>
        <taxon>Streptophyta</taxon>
        <taxon>Embryophyta</taxon>
        <taxon>Tracheophyta</taxon>
        <taxon>Spermatophyta</taxon>
        <taxon>Magnoliopsida</taxon>
        <taxon>eudicotyledons</taxon>
        <taxon>Gunneridae</taxon>
        <taxon>Pentapetalae</taxon>
        <taxon>rosids</taxon>
        <taxon>malvids</taxon>
        <taxon>Sapindales</taxon>
        <taxon>Anacardiaceae</taxon>
        <taxon>Pistacia</taxon>
    </lineage>
</organism>
<proteinExistence type="predicted"/>
<reference evidence="2" key="1">
    <citation type="journal article" date="2023" name="G3 (Bethesda)">
        <title>Genome assembly and association tests identify interacting loci associated with vigor, precocity, and sex in interspecific pistachio rootstocks.</title>
        <authorList>
            <person name="Palmer W."/>
            <person name="Jacygrad E."/>
            <person name="Sagayaradj S."/>
            <person name="Cavanaugh K."/>
            <person name="Han R."/>
            <person name="Bertier L."/>
            <person name="Beede B."/>
            <person name="Kafkas S."/>
            <person name="Golino D."/>
            <person name="Preece J."/>
            <person name="Michelmore R."/>
        </authorList>
    </citation>
    <scope>NUCLEOTIDE SEQUENCE [LARGE SCALE GENOMIC DNA]</scope>
</reference>
<gene>
    <name evidence="1" type="ORF">Patl1_34842</name>
</gene>
<evidence type="ECO:0000313" key="2">
    <source>
        <dbReference type="Proteomes" id="UP001164250"/>
    </source>
</evidence>
<evidence type="ECO:0000313" key="1">
    <source>
        <dbReference type="EMBL" id="KAJ0075853.1"/>
    </source>
</evidence>
<name>A0ACC0ZV69_9ROSI</name>
<accession>A0ACC0ZV69</accession>
<sequence>MGMFMTTLFSKLIRQHPGNTRLCYLFRFLLC</sequence>